<gene>
    <name evidence="2" type="ORF">ACFU0X_06060</name>
</gene>
<evidence type="ECO:0000256" key="1">
    <source>
        <dbReference type="SAM" id="MobiDB-lite"/>
    </source>
</evidence>
<feature type="compositionally biased region" description="Basic and acidic residues" evidence="1">
    <location>
        <begin position="98"/>
        <end position="112"/>
    </location>
</feature>
<dbReference type="Proteomes" id="UP001600650">
    <property type="component" value="Unassembled WGS sequence"/>
</dbReference>
<feature type="region of interest" description="Disordered" evidence="1">
    <location>
        <begin position="235"/>
        <end position="258"/>
    </location>
</feature>
<reference evidence="2 3" key="1">
    <citation type="submission" date="2024-09" db="EMBL/GenBank/DDBJ databases">
        <title>The Natural Products Discovery Center: Release of the First 8490 Sequenced Strains for Exploring Actinobacteria Biosynthetic Diversity.</title>
        <authorList>
            <person name="Kalkreuter E."/>
            <person name="Kautsar S.A."/>
            <person name="Yang D."/>
            <person name="Bader C.D."/>
            <person name="Teijaro C.N."/>
            <person name="Fluegel L."/>
            <person name="Davis C.M."/>
            <person name="Simpson J.R."/>
            <person name="Lauterbach L."/>
            <person name="Steele A.D."/>
            <person name="Gui C."/>
            <person name="Meng S."/>
            <person name="Li G."/>
            <person name="Viehrig K."/>
            <person name="Ye F."/>
            <person name="Su P."/>
            <person name="Kiefer A.F."/>
            <person name="Nichols A."/>
            <person name="Cepeda A.J."/>
            <person name="Yan W."/>
            <person name="Fan B."/>
            <person name="Jiang Y."/>
            <person name="Adhikari A."/>
            <person name="Zheng C.-J."/>
            <person name="Schuster L."/>
            <person name="Cowan T.M."/>
            <person name="Smanski M.J."/>
            <person name="Chevrette M.G."/>
            <person name="De Carvalho L.P.S."/>
            <person name="Shen B."/>
        </authorList>
    </citation>
    <scope>NUCLEOTIDE SEQUENCE [LARGE SCALE GENOMIC DNA]</scope>
    <source>
        <strain evidence="2 3">NPDC057399</strain>
    </source>
</reference>
<dbReference type="EMBL" id="JBHVBU010000011">
    <property type="protein sequence ID" value="MFE7962601.1"/>
    <property type="molecule type" value="Genomic_DNA"/>
</dbReference>
<sequence>MADVGEEGGLGTVQLGQFLGAPLLGLVAAGAADAGGDVPGGQLDEPPVALVEVAVAVQPGDEEAVRGAALLEERDHERLDGRLGPAAAGQPVEGGAGQRDEPRLPVGERGDGPHAFAAGYRKYGGCEGGSGGDAGRAGEAGVVAVEEVGEGEGQVPRVAGELPVGEGQHLLLGADHAGVGAEVAQGGHAPPADHPLGVLADDAQHADDVAVVVAQRAVGEGVVGLLGVTGPLQEEEQPLVPGGAARGEHGVDTGADVAPDLRPHLAGGPSQRPRVLTAEGVAPVGVVAEEGQLLAPRHPHGEPGGEQDADGRLQTLRPLARRAERCGRPVDAGEVRADLRVGGEHLRVDAVSRQP</sequence>
<comment type="caution">
    <text evidence="2">The sequence shown here is derived from an EMBL/GenBank/DDBJ whole genome shotgun (WGS) entry which is preliminary data.</text>
</comment>
<name>A0ABW6JBX1_STRCE</name>
<evidence type="ECO:0000313" key="3">
    <source>
        <dbReference type="Proteomes" id="UP001600650"/>
    </source>
</evidence>
<keyword evidence="3" id="KW-1185">Reference proteome</keyword>
<protein>
    <submittedName>
        <fullName evidence="2">Uncharacterized protein</fullName>
    </submittedName>
</protein>
<proteinExistence type="predicted"/>
<feature type="region of interest" description="Disordered" evidence="1">
    <location>
        <begin position="76"/>
        <end position="115"/>
    </location>
</feature>
<dbReference type="RefSeq" id="WP_381725415.1">
    <property type="nucleotide sequence ID" value="NZ_JBHVBU010000011.1"/>
</dbReference>
<organism evidence="2 3">
    <name type="scientific">Streptomyces cellulosae</name>
    <dbReference type="NCBI Taxonomy" id="1968"/>
    <lineage>
        <taxon>Bacteria</taxon>
        <taxon>Bacillati</taxon>
        <taxon>Actinomycetota</taxon>
        <taxon>Actinomycetes</taxon>
        <taxon>Kitasatosporales</taxon>
        <taxon>Streptomycetaceae</taxon>
        <taxon>Streptomyces</taxon>
    </lineage>
</organism>
<evidence type="ECO:0000313" key="2">
    <source>
        <dbReference type="EMBL" id="MFE7962601.1"/>
    </source>
</evidence>
<accession>A0ABW6JBX1</accession>